<dbReference type="AlphaFoldDB" id="A0A2P5C1P4"/>
<comment type="caution">
    <text evidence="3">The sequence shown here is derived from an EMBL/GenBank/DDBJ whole genome shotgun (WGS) entry which is preliminary data.</text>
</comment>
<evidence type="ECO:0000256" key="2">
    <source>
        <dbReference type="SAM" id="Phobius"/>
    </source>
</evidence>
<feature type="non-terminal residue" evidence="3">
    <location>
        <position position="1"/>
    </location>
</feature>
<dbReference type="InParanoid" id="A0A2P5C1P4"/>
<accession>A0A2P5C1P4</accession>
<feature type="transmembrane region" description="Helical" evidence="2">
    <location>
        <begin position="66"/>
        <end position="90"/>
    </location>
</feature>
<keyword evidence="2" id="KW-0472">Membrane</keyword>
<evidence type="ECO:0000313" key="4">
    <source>
        <dbReference type="Proteomes" id="UP000237000"/>
    </source>
</evidence>
<reference evidence="4" key="1">
    <citation type="submission" date="2016-06" db="EMBL/GenBank/DDBJ databases">
        <title>Parallel loss of symbiosis genes in relatives of nitrogen-fixing non-legume Parasponia.</title>
        <authorList>
            <person name="Van Velzen R."/>
            <person name="Holmer R."/>
            <person name="Bu F."/>
            <person name="Rutten L."/>
            <person name="Van Zeijl A."/>
            <person name="Liu W."/>
            <person name="Santuari L."/>
            <person name="Cao Q."/>
            <person name="Sharma T."/>
            <person name="Shen D."/>
            <person name="Roswanjaya Y."/>
            <person name="Wardhani T."/>
            <person name="Kalhor M.S."/>
            <person name="Jansen J."/>
            <person name="Van den Hoogen J."/>
            <person name="Gungor B."/>
            <person name="Hartog M."/>
            <person name="Hontelez J."/>
            <person name="Verver J."/>
            <person name="Yang W.-C."/>
            <person name="Schijlen E."/>
            <person name="Repin R."/>
            <person name="Schilthuizen M."/>
            <person name="Schranz E."/>
            <person name="Heidstra R."/>
            <person name="Miyata K."/>
            <person name="Fedorova E."/>
            <person name="Kohlen W."/>
            <person name="Bisseling T."/>
            <person name="Smit S."/>
            <person name="Geurts R."/>
        </authorList>
    </citation>
    <scope>NUCLEOTIDE SEQUENCE [LARGE SCALE GENOMIC DNA]</scope>
    <source>
        <strain evidence="4">cv. RG33-2</strain>
    </source>
</reference>
<feature type="compositionally biased region" description="Basic and acidic residues" evidence="1">
    <location>
        <begin position="98"/>
        <end position="108"/>
    </location>
</feature>
<feature type="region of interest" description="Disordered" evidence="1">
    <location>
        <begin position="95"/>
        <end position="114"/>
    </location>
</feature>
<gene>
    <name evidence="3" type="ORF">TorRG33x02_300860</name>
</gene>
<name>A0A2P5C1P4_TREOI</name>
<protein>
    <submittedName>
        <fullName evidence="3">Uncharacterized protein</fullName>
    </submittedName>
</protein>
<sequence length="114" mass="12339">LGSVGELVEAAAAGEDDESDIDVAENRELASLFDESIAAFGEGHLATALVLDSLQLHLLPPHSDAFFFPNSALIQTNSILSLALFSLCFLSSKRNKNEKKEEEAESINRSDIYV</sequence>
<organism evidence="3 4">
    <name type="scientific">Trema orientale</name>
    <name type="common">Charcoal tree</name>
    <name type="synonym">Celtis orientalis</name>
    <dbReference type="NCBI Taxonomy" id="63057"/>
    <lineage>
        <taxon>Eukaryota</taxon>
        <taxon>Viridiplantae</taxon>
        <taxon>Streptophyta</taxon>
        <taxon>Embryophyta</taxon>
        <taxon>Tracheophyta</taxon>
        <taxon>Spermatophyta</taxon>
        <taxon>Magnoliopsida</taxon>
        <taxon>eudicotyledons</taxon>
        <taxon>Gunneridae</taxon>
        <taxon>Pentapetalae</taxon>
        <taxon>rosids</taxon>
        <taxon>fabids</taxon>
        <taxon>Rosales</taxon>
        <taxon>Cannabaceae</taxon>
        <taxon>Trema</taxon>
    </lineage>
</organism>
<proteinExistence type="predicted"/>
<evidence type="ECO:0000256" key="1">
    <source>
        <dbReference type="SAM" id="MobiDB-lite"/>
    </source>
</evidence>
<evidence type="ECO:0000313" key="3">
    <source>
        <dbReference type="EMBL" id="PON54967.1"/>
    </source>
</evidence>
<keyword evidence="4" id="KW-1185">Reference proteome</keyword>
<dbReference type="EMBL" id="JXTC01000425">
    <property type="protein sequence ID" value="PON54967.1"/>
    <property type="molecule type" value="Genomic_DNA"/>
</dbReference>
<dbReference type="Proteomes" id="UP000237000">
    <property type="component" value="Unassembled WGS sequence"/>
</dbReference>
<keyword evidence="2" id="KW-0812">Transmembrane</keyword>
<keyword evidence="2" id="KW-1133">Transmembrane helix</keyword>
<dbReference type="OrthoDB" id="10466609at2759"/>